<evidence type="ECO:0000313" key="1">
    <source>
        <dbReference type="EMBL" id="MQL94398.1"/>
    </source>
</evidence>
<dbReference type="EMBL" id="NMUH01001668">
    <property type="protein sequence ID" value="MQL94398.1"/>
    <property type="molecule type" value="Genomic_DNA"/>
</dbReference>
<name>A0A843VDI3_COLES</name>
<dbReference type="AlphaFoldDB" id="A0A843VDI3"/>
<dbReference type="Proteomes" id="UP000652761">
    <property type="component" value="Unassembled WGS sequence"/>
</dbReference>
<comment type="caution">
    <text evidence="1">The sequence shown here is derived from an EMBL/GenBank/DDBJ whole genome shotgun (WGS) entry which is preliminary data.</text>
</comment>
<keyword evidence="2" id="KW-1185">Reference proteome</keyword>
<sequence>MRCVFGFHMTYKFCSGRALVSTLLRLVSTHCPKTAQKVSGAYSVDVTWSANAFLFLGLRGLTAFGVMPWVAIAMPRSVATCSLSRRADLSRLGAPLFKTEAGAPFPPSLPFLPLLPSSSSSSELSLLRWFLGIFEGLVVGSDAPFVQAA</sequence>
<organism evidence="1 2">
    <name type="scientific">Colocasia esculenta</name>
    <name type="common">Wild taro</name>
    <name type="synonym">Arum esculentum</name>
    <dbReference type="NCBI Taxonomy" id="4460"/>
    <lineage>
        <taxon>Eukaryota</taxon>
        <taxon>Viridiplantae</taxon>
        <taxon>Streptophyta</taxon>
        <taxon>Embryophyta</taxon>
        <taxon>Tracheophyta</taxon>
        <taxon>Spermatophyta</taxon>
        <taxon>Magnoliopsida</taxon>
        <taxon>Liliopsida</taxon>
        <taxon>Araceae</taxon>
        <taxon>Aroideae</taxon>
        <taxon>Colocasieae</taxon>
        <taxon>Colocasia</taxon>
    </lineage>
</organism>
<proteinExistence type="predicted"/>
<protein>
    <submittedName>
        <fullName evidence="1">Uncharacterized protein</fullName>
    </submittedName>
</protein>
<evidence type="ECO:0000313" key="2">
    <source>
        <dbReference type="Proteomes" id="UP000652761"/>
    </source>
</evidence>
<reference evidence="1" key="1">
    <citation type="submission" date="2017-07" db="EMBL/GenBank/DDBJ databases">
        <title>Taro Niue Genome Assembly and Annotation.</title>
        <authorList>
            <person name="Atibalentja N."/>
            <person name="Keating K."/>
            <person name="Fields C.J."/>
        </authorList>
    </citation>
    <scope>NUCLEOTIDE SEQUENCE</scope>
    <source>
        <strain evidence="1">Niue_2</strain>
        <tissue evidence="1">Leaf</tissue>
    </source>
</reference>
<gene>
    <name evidence="1" type="ORF">Taro_027049</name>
</gene>
<accession>A0A843VDI3</accession>